<dbReference type="PIRSF" id="PIRSF034934">
    <property type="entry name" value="AbiF_AbiD"/>
    <property type="match status" value="1"/>
</dbReference>
<dbReference type="InterPro" id="IPR017034">
    <property type="entry name" value="Abi_system_AbiD/AbiF"/>
</dbReference>
<name>A0A450WKJ9_9GAMM</name>
<protein>
    <submittedName>
        <fullName evidence="1">Abortive infection bacteriophage resistance protein</fullName>
    </submittedName>
</protein>
<accession>A0A450WKJ9</accession>
<sequence>MAIIYNNSYLHSGGLFFCAYHVHYVPFPSMKFDKPPKTFEEQIDLLESRGMIIKDRSSALHHLAHLNYYRLTPYWLPFQKDTVTHEFKPETVFDKVIDVYMFDKKLRLLLLNVIERIEVSVRTQWAYHFAHKHGPHAYSNKGFYRKENLFSADMERLEDEFRRSSEVFIKHYKKTYDSPNMPPIWVVCEIMSLGLLSKYYSNLNSKEVLEAIANTYSLDKCVMKSLLHHLAHVRNLCAHHSRIWNRDFKIKIKLPKKPLKLSSNFNTEKSCKLYNTLVLSIHLMSVINPSNKWKKRLLHLIDEHNINTSSIGFPANYMDLGVWKS</sequence>
<proteinExistence type="predicted"/>
<dbReference type="Pfam" id="PF07751">
    <property type="entry name" value="Abi_2"/>
    <property type="match status" value="1"/>
</dbReference>
<gene>
    <name evidence="1" type="ORF">BECKLFY1418C_GA0070996_10337</name>
</gene>
<dbReference type="InterPro" id="IPR011664">
    <property type="entry name" value="Abi_system_AbiD/AbiF-like"/>
</dbReference>
<evidence type="ECO:0000313" key="1">
    <source>
        <dbReference type="EMBL" id="VFK17561.1"/>
    </source>
</evidence>
<reference evidence="1" key="1">
    <citation type="submission" date="2019-02" db="EMBL/GenBank/DDBJ databases">
        <authorList>
            <person name="Gruber-Vodicka R. H."/>
            <person name="Seah K. B. B."/>
        </authorList>
    </citation>
    <scope>NUCLEOTIDE SEQUENCE</scope>
    <source>
        <strain evidence="1">BECK_BY7</strain>
    </source>
</reference>
<dbReference type="EMBL" id="CAADFN010000033">
    <property type="protein sequence ID" value="VFK17561.1"/>
    <property type="molecule type" value="Genomic_DNA"/>
</dbReference>
<organism evidence="1">
    <name type="scientific">Candidatus Kentrum sp. LFY</name>
    <dbReference type="NCBI Taxonomy" id="2126342"/>
    <lineage>
        <taxon>Bacteria</taxon>
        <taxon>Pseudomonadati</taxon>
        <taxon>Pseudomonadota</taxon>
        <taxon>Gammaproteobacteria</taxon>
        <taxon>Candidatus Kentrum</taxon>
    </lineage>
</organism>
<dbReference type="AlphaFoldDB" id="A0A450WKJ9"/>